<feature type="transmembrane region" description="Helical" evidence="1">
    <location>
        <begin position="204"/>
        <end position="220"/>
    </location>
</feature>
<gene>
    <name evidence="3" type="ORF">SAMN02745136_02349</name>
</gene>
<feature type="domain" description="CAAX prenyl protease 2/Lysostaphin resistance protein A-like" evidence="2">
    <location>
        <begin position="149"/>
        <end position="235"/>
    </location>
</feature>
<feature type="transmembrane region" description="Helical" evidence="1">
    <location>
        <begin position="64"/>
        <end position="84"/>
    </location>
</feature>
<sequence>MKRPGDYLATVLPLLLAFAIQILGAAWIGIIYSLVKVYHTASQGGIDINSLQGNLAADIQDPQFLLVISAIFGVIDIIVFGIWLRNIKRKEVLDRKPSSLSAKNVVIIIALGMCLQIGLSIILTLISSLQPGWFEKYGDLMDKLGMGNSLASFLYVGIIGPIAEELIFRGVTMHKARKVLPFFAANILQALLFGIYHMNIIQGLYAFAIGLCFGLVRYVFHTLAASIALHMSVNLSGILLSYALTDKLLLSPVSGGILFVVSAAGIVCSLIYFIRLSRNAEEENTLYTYDEN</sequence>
<organism evidence="3 4">
    <name type="scientific">Anaerocolumna jejuensis DSM 15929</name>
    <dbReference type="NCBI Taxonomy" id="1121322"/>
    <lineage>
        <taxon>Bacteria</taxon>
        <taxon>Bacillati</taxon>
        <taxon>Bacillota</taxon>
        <taxon>Clostridia</taxon>
        <taxon>Lachnospirales</taxon>
        <taxon>Lachnospiraceae</taxon>
        <taxon>Anaerocolumna</taxon>
    </lineage>
</organism>
<feature type="transmembrane region" description="Helical" evidence="1">
    <location>
        <begin position="256"/>
        <end position="274"/>
    </location>
</feature>
<feature type="transmembrane region" description="Helical" evidence="1">
    <location>
        <begin position="105"/>
        <end position="129"/>
    </location>
</feature>
<dbReference type="AlphaFoldDB" id="A0A1M6RZ70"/>
<evidence type="ECO:0000313" key="4">
    <source>
        <dbReference type="Proteomes" id="UP000184386"/>
    </source>
</evidence>
<dbReference type="STRING" id="1121322.SAMN02745136_02349"/>
<dbReference type="PANTHER" id="PTHR36435:SF1">
    <property type="entry name" value="CAAX AMINO TERMINAL PROTEASE FAMILY PROTEIN"/>
    <property type="match status" value="1"/>
</dbReference>
<proteinExistence type="predicted"/>
<dbReference type="Proteomes" id="UP000184386">
    <property type="component" value="Unassembled WGS sequence"/>
</dbReference>
<dbReference type="Pfam" id="PF02517">
    <property type="entry name" value="Rce1-like"/>
    <property type="match status" value="1"/>
</dbReference>
<dbReference type="PANTHER" id="PTHR36435">
    <property type="entry name" value="SLR1288 PROTEIN"/>
    <property type="match status" value="1"/>
</dbReference>
<keyword evidence="1" id="KW-1133">Transmembrane helix</keyword>
<dbReference type="OrthoDB" id="9782250at2"/>
<feature type="transmembrane region" description="Helical" evidence="1">
    <location>
        <begin position="149"/>
        <end position="167"/>
    </location>
</feature>
<dbReference type="InterPro" id="IPR003675">
    <property type="entry name" value="Rce1/LyrA-like_dom"/>
</dbReference>
<evidence type="ECO:0000259" key="2">
    <source>
        <dbReference type="Pfam" id="PF02517"/>
    </source>
</evidence>
<name>A0A1M6RZ70_9FIRM</name>
<dbReference type="EMBL" id="FRAC01000011">
    <property type="protein sequence ID" value="SHK37804.1"/>
    <property type="molecule type" value="Genomic_DNA"/>
</dbReference>
<dbReference type="GO" id="GO:0004175">
    <property type="term" value="F:endopeptidase activity"/>
    <property type="evidence" value="ECO:0007669"/>
    <property type="project" value="UniProtKB-ARBA"/>
</dbReference>
<accession>A0A1M6RZ70</accession>
<reference evidence="3 4" key="1">
    <citation type="submission" date="2016-11" db="EMBL/GenBank/DDBJ databases">
        <authorList>
            <person name="Jaros S."/>
            <person name="Januszkiewicz K."/>
            <person name="Wedrychowicz H."/>
        </authorList>
    </citation>
    <scope>NUCLEOTIDE SEQUENCE [LARGE SCALE GENOMIC DNA]</scope>
    <source>
        <strain evidence="3 4">DSM 15929</strain>
    </source>
</reference>
<dbReference type="InterPro" id="IPR052710">
    <property type="entry name" value="CAAX_protease"/>
</dbReference>
<evidence type="ECO:0000313" key="3">
    <source>
        <dbReference type="EMBL" id="SHK37804.1"/>
    </source>
</evidence>
<dbReference type="RefSeq" id="WP_073276040.1">
    <property type="nucleotide sequence ID" value="NZ_FRAC01000011.1"/>
</dbReference>
<dbReference type="GO" id="GO:0080120">
    <property type="term" value="P:CAAX-box protein maturation"/>
    <property type="evidence" value="ECO:0007669"/>
    <property type="project" value="UniProtKB-ARBA"/>
</dbReference>
<protein>
    <recommendedName>
        <fullName evidence="2">CAAX prenyl protease 2/Lysostaphin resistance protein A-like domain-containing protein</fullName>
    </recommendedName>
</protein>
<feature type="transmembrane region" description="Helical" evidence="1">
    <location>
        <begin position="7"/>
        <end position="32"/>
    </location>
</feature>
<evidence type="ECO:0000256" key="1">
    <source>
        <dbReference type="SAM" id="Phobius"/>
    </source>
</evidence>
<keyword evidence="1" id="KW-0472">Membrane</keyword>
<keyword evidence="4" id="KW-1185">Reference proteome</keyword>
<keyword evidence="1" id="KW-0812">Transmembrane</keyword>
<feature type="transmembrane region" description="Helical" evidence="1">
    <location>
        <begin position="179"/>
        <end position="198"/>
    </location>
</feature>
<feature type="transmembrane region" description="Helical" evidence="1">
    <location>
        <begin position="227"/>
        <end position="244"/>
    </location>
</feature>